<dbReference type="EMBL" id="FNJQ01000032">
    <property type="protein sequence ID" value="SDP65133.1"/>
    <property type="molecule type" value="Genomic_DNA"/>
</dbReference>
<dbReference type="Proteomes" id="UP000182412">
    <property type="component" value="Unassembled WGS sequence"/>
</dbReference>
<name>A0A1H0UG77_SELRU</name>
<reference evidence="1 2" key="1">
    <citation type="submission" date="2016-10" db="EMBL/GenBank/DDBJ databases">
        <authorList>
            <person name="de Groot N.N."/>
        </authorList>
    </citation>
    <scope>NUCLEOTIDE SEQUENCE [LARGE SCALE GENOMIC DNA]</scope>
    <source>
        <strain evidence="1 2">S137</strain>
    </source>
</reference>
<accession>A0A1H0UG77</accession>
<protein>
    <submittedName>
        <fullName evidence="1">Putative transposase</fullName>
    </submittedName>
</protein>
<evidence type="ECO:0000313" key="1">
    <source>
        <dbReference type="EMBL" id="SDP65133.1"/>
    </source>
</evidence>
<sequence>VVLTEESYTSGTSFLDGEEPVKKNYDKNRRVHRGLFKANTGRLINADVNGAFQILRKVFPNVSADGVEGVVLRPVVVVAA</sequence>
<evidence type="ECO:0000313" key="2">
    <source>
        <dbReference type="Proteomes" id="UP000182412"/>
    </source>
</evidence>
<feature type="non-terminal residue" evidence="1">
    <location>
        <position position="1"/>
    </location>
</feature>
<organism evidence="1 2">
    <name type="scientific">Selenomonas ruminantium</name>
    <dbReference type="NCBI Taxonomy" id="971"/>
    <lineage>
        <taxon>Bacteria</taxon>
        <taxon>Bacillati</taxon>
        <taxon>Bacillota</taxon>
        <taxon>Negativicutes</taxon>
        <taxon>Selenomonadales</taxon>
        <taxon>Selenomonadaceae</taxon>
        <taxon>Selenomonas</taxon>
    </lineage>
</organism>
<proteinExistence type="predicted"/>
<gene>
    <name evidence="1" type="ORF">SAMN05216366_13230</name>
</gene>
<dbReference type="AlphaFoldDB" id="A0A1H0UG77"/>